<dbReference type="PANTHER" id="PTHR47584:SF14">
    <property type="entry name" value="L10-INTERACTING MYB DOMAIN-CONTAINING PROTEIN-LIKE"/>
    <property type="match status" value="1"/>
</dbReference>
<keyword evidence="3" id="KW-1185">Reference proteome</keyword>
<dbReference type="PANTHER" id="PTHR47584">
    <property type="match status" value="1"/>
</dbReference>
<organism evidence="2 3">
    <name type="scientific">Asparagus officinalis</name>
    <name type="common">Garden asparagus</name>
    <dbReference type="NCBI Taxonomy" id="4686"/>
    <lineage>
        <taxon>Eukaryota</taxon>
        <taxon>Viridiplantae</taxon>
        <taxon>Streptophyta</taxon>
        <taxon>Embryophyta</taxon>
        <taxon>Tracheophyta</taxon>
        <taxon>Spermatophyta</taxon>
        <taxon>Magnoliopsida</taxon>
        <taxon>Liliopsida</taxon>
        <taxon>Asparagales</taxon>
        <taxon>Asparagaceae</taxon>
        <taxon>Asparagoideae</taxon>
        <taxon>Asparagus</taxon>
    </lineage>
</organism>
<dbReference type="InterPro" id="IPR045026">
    <property type="entry name" value="LIMYB"/>
</dbReference>
<feature type="region of interest" description="Disordered" evidence="1">
    <location>
        <begin position="45"/>
        <end position="92"/>
    </location>
</feature>
<feature type="compositionally biased region" description="Acidic residues" evidence="1">
    <location>
        <begin position="65"/>
        <end position="78"/>
    </location>
</feature>
<accession>A0A5P1ERA1</accession>
<feature type="compositionally biased region" description="Basic residues" evidence="1">
    <location>
        <begin position="83"/>
        <end position="92"/>
    </location>
</feature>
<dbReference type="Proteomes" id="UP000243459">
    <property type="component" value="Chromosome 5"/>
</dbReference>
<evidence type="ECO:0000313" key="2">
    <source>
        <dbReference type="EMBL" id="ONK68344.1"/>
    </source>
</evidence>
<dbReference type="Gramene" id="ONK68344">
    <property type="protein sequence ID" value="ONK68344"/>
    <property type="gene ID" value="A4U43_C05F10440"/>
</dbReference>
<name>A0A5P1ERA1_ASPOF</name>
<proteinExistence type="predicted"/>
<gene>
    <name evidence="2" type="ORF">A4U43_C05F10440</name>
</gene>
<feature type="compositionally biased region" description="Polar residues" evidence="1">
    <location>
        <begin position="45"/>
        <end position="62"/>
    </location>
</feature>
<protein>
    <submittedName>
        <fullName evidence="2">Uncharacterized protein</fullName>
    </submittedName>
</protein>
<dbReference type="AlphaFoldDB" id="A0A5P1ERA1"/>
<evidence type="ECO:0000313" key="3">
    <source>
        <dbReference type="Proteomes" id="UP000243459"/>
    </source>
</evidence>
<dbReference type="OMA" id="SNEIANC"/>
<sequence length="199" mass="22292">MSNAIHDVEEVVEITPSQGTHKYARYFRRKGCKSYNKLCVIFGDTTATGDNAHPSTKSPTISDDNKEEDEEQEEEEEIESSRAKKKSKVGGKRVPLRQQVQLAMVDALASMGESNRKKMEWRERKMSDASGHSHVSGAIGPREGSNEIANCITTLSALEGIDSGQFLKATHVLHDDTVWRTMFLAMPNERKKEWVLSLP</sequence>
<dbReference type="EMBL" id="CM007385">
    <property type="protein sequence ID" value="ONK68344.1"/>
    <property type="molecule type" value="Genomic_DNA"/>
</dbReference>
<evidence type="ECO:0000256" key="1">
    <source>
        <dbReference type="SAM" id="MobiDB-lite"/>
    </source>
</evidence>
<reference evidence="3" key="1">
    <citation type="journal article" date="2017" name="Nat. Commun.">
        <title>The asparagus genome sheds light on the origin and evolution of a young Y chromosome.</title>
        <authorList>
            <person name="Harkess A."/>
            <person name="Zhou J."/>
            <person name="Xu C."/>
            <person name="Bowers J.E."/>
            <person name="Van der Hulst R."/>
            <person name="Ayyampalayam S."/>
            <person name="Mercati F."/>
            <person name="Riccardi P."/>
            <person name="McKain M.R."/>
            <person name="Kakrana A."/>
            <person name="Tang H."/>
            <person name="Ray J."/>
            <person name="Groenendijk J."/>
            <person name="Arikit S."/>
            <person name="Mathioni S.M."/>
            <person name="Nakano M."/>
            <person name="Shan H."/>
            <person name="Telgmann-Rauber A."/>
            <person name="Kanno A."/>
            <person name="Yue Z."/>
            <person name="Chen H."/>
            <person name="Li W."/>
            <person name="Chen Y."/>
            <person name="Xu X."/>
            <person name="Zhang Y."/>
            <person name="Luo S."/>
            <person name="Chen H."/>
            <person name="Gao J."/>
            <person name="Mao Z."/>
            <person name="Pires J.C."/>
            <person name="Luo M."/>
            <person name="Kudrna D."/>
            <person name="Wing R.A."/>
            <person name="Meyers B.C."/>
            <person name="Yi K."/>
            <person name="Kong H."/>
            <person name="Lavrijsen P."/>
            <person name="Sunseri F."/>
            <person name="Falavigna A."/>
            <person name="Ye Y."/>
            <person name="Leebens-Mack J.H."/>
            <person name="Chen G."/>
        </authorList>
    </citation>
    <scope>NUCLEOTIDE SEQUENCE [LARGE SCALE GENOMIC DNA]</scope>
    <source>
        <strain evidence="3">cv. DH0086</strain>
    </source>
</reference>